<dbReference type="InterPro" id="IPR012347">
    <property type="entry name" value="Ferritin-like"/>
</dbReference>
<dbReference type="Pfam" id="PF03713">
    <property type="entry name" value="DUF305"/>
    <property type="match status" value="1"/>
</dbReference>
<organism evidence="2 3">
    <name type="scientific">Nocardia rhizosphaerihabitans</name>
    <dbReference type="NCBI Taxonomy" id="1691570"/>
    <lineage>
        <taxon>Bacteria</taxon>
        <taxon>Bacillati</taxon>
        <taxon>Actinomycetota</taxon>
        <taxon>Actinomycetes</taxon>
        <taxon>Mycobacteriales</taxon>
        <taxon>Nocardiaceae</taxon>
        <taxon>Nocardia</taxon>
    </lineage>
</organism>
<evidence type="ECO:0000313" key="2">
    <source>
        <dbReference type="EMBL" id="GGN82850.1"/>
    </source>
</evidence>
<dbReference type="Gene3D" id="1.20.1260.10">
    <property type="match status" value="1"/>
</dbReference>
<dbReference type="RefSeq" id="WP_189029180.1">
    <property type="nucleotide sequence ID" value="NZ_BMNE01000003.1"/>
</dbReference>
<evidence type="ECO:0000259" key="1">
    <source>
        <dbReference type="Pfam" id="PF03713"/>
    </source>
</evidence>
<dbReference type="InterPro" id="IPR005183">
    <property type="entry name" value="DUF305_CopM-like"/>
</dbReference>
<gene>
    <name evidence="2" type="ORF">GCM10011610_34700</name>
</gene>
<accession>A0ABQ2KIB1</accession>
<evidence type="ECO:0000313" key="3">
    <source>
        <dbReference type="Proteomes" id="UP000658127"/>
    </source>
</evidence>
<name>A0ABQ2KIB1_9NOCA</name>
<protein>
    <submittedName>
        <fullName evidence="2">DUF305 domain-containing protein</fullName>
    </submittedName>
</protein>
<proteinExistence type="predicted"/>
<comment type="caution">
    <text evidence="2">The sequence shown here is derived from an EMBL/GenBank/DDBJ whole genome shotgun (WGS) entry which is preliminary data.</text>
</comment>
<keyword evidence="3" id="KW-1185">Reference proteome</keyword>
<dbReference type="EMBL" id="BMNE01000003">
    <property type="protein sequence ID" value="GGN82850.1"/>
    <property type="molecule type" value="Genomic_DNA"/>
</dbReference>
<dbReference type="PANTHER" id="PTHR36933:SF1">
    <property type="entry name" value="SLL0788 PROTEIN"/>
    <property type="match status" value="1"/>
</dbReference>
<reference evidence="3" key="1">
    <citation type="journal article" date="2019" name="Int. J. Syst. Evol. Microbiol.">
        <title>The Global Catalogue of Microorganisms (GCM) 10K type strain sequencing project: providing services to taxonomists for standard genome sequencing and annotation.</title>
        <authorList>
            <consortium name="The Broad Institute Genomics Platform"/>
            <consortium name="The Broad Institute Genome Sequencing Center for Infectious Disease"/>
            <person name="Wu L."/>
            <person name="Ma J."/>
        </authorList>
    </citation>
    <scope>NUCLEOTIDE SEQUENCE [LARGE SCALE GENOMIC DNA]</scope>
    <source>
        <strain evidence="3">CGMCC 4.7329</strain>
    </source>
</reference>
<dbReference type="PANTHER" id="PTHR36933">
    <property type="entry name" value="SLL0788 PROTEIN"/>
    <property type="match status" value="1"/>
</dbReference>
<feature type="domain" description="DUF305" evidence="1">
    <location>
        <begin position="41"/>
        <end position="193"/>
    </location>
</feature>
<dbReference type="Proteomes" id="UP000658127">
    <property type="component" value="Unassembled WGS sequence"/>
</dbReference>
<sequence>MTRATVSAVALVLSLLLGVGVGALWSPRSESPATTVLTSTEIGFAQDMAAHHEQAIVLCDAVTTNVDPAVTALCAQIRTTQLNEIGVLRGWLQLLDQPQAAAVPMAWMGAGHQHGPGALMPGMATWAEVDELRRLSDPRTAEVRLLELMIRHHRGGIDMANYAALHASSMSVIQVAGQMANEQSGELSAMSVLLARRDGQALPYP</sequence>